<keyword evidence="3" id="KW-1185">Reference proteome</keyword>
<dbReference type="AlphaFoldDB" id="A0A0M0FEK1"/>
<sequence length="293" mass="31007">MGVASADEADPEPGTVPEIIDSDIDGNATGGDVAPDDLPKILSQEDADATIQFAVQRVVDGELTKYGAKILLRDFGLPTGNIDSIPENPPNVNSVPTNVTAAAAAPASRTLTITHRPQALNYYCGPATAQMILSNYPTSKWDSAARSQSVLATDTYLQTNTRGATTWASNRMSATLHRWINGNTTSKLQFVTWGKPSGSNYSTAIKTSIGKTGLAAAVGTVERANAPHYNGHPNRLIGHWIAAYGYTASSVSYADPASSIYPGAATRFQYTTSSFAKNWVTAGNGVVWANRLP</sequence>
<protein>
    <recommendedName>
        <fullName evidence="4">Peptidase C39-like domain-containing protein</fullName>
    </recommendedName>
</protein>
<name>A0A0M0FEK1_CELCE</name>
<proteinExistence type="predicted"/>
<evidence type="ECO:0008006" key="4">
    <source>
        <dbReference type="Google" id="ProtNLM"/>
    </source>
</evidence>
<feature type="region of interest" description="Disordered" evidence="1">
    <location>
        <begin position="1"/>
        <end position="38"/>
    </location>
</feature>
<organism evidence="2 3">
    <name type="scientific">Cellulosimicrobium cellulans F16</name>
    <dbReference type="NCBI Taxonomy" id="1350482"/>
    <lineage>
        <taxon>Bacteria</taxon>
        <taxon>Bacillati</taxon>
        <taxon>Actinomycetota</taxon>
        <taxon>Actinomycetes</taxon>
        <taxon>Micrococcales</taxon>
        <taxon>Promicromonosporaceae</taxon>
        <taxon>Cellulosimicrobium</taxon>
    </lineage>
</organism>
<comment type="caution">
    <text evidence="2">The sequence shown here is derived from an EMBL/GenBank/DDBJ whole genome shotgun (WGS) entry which is preliminary data.</text>
</comment>
<accession>A0A0M0FEK1</accession>
<reference evidence="2 3" key="1">
    <citation type="journal article" date="2015" name="Sci. Rep.">
        <title>Functional and structural properties of a novel cellulosome-like multienzyme complex: efficient glycoside hydrolysis of water-insoluble 7-xylosyl-10-deacetylpaclitaxel.</title>
        <authorList>
            <person name="Dou T.Y."/>
            <person name="Luan H.W."/>
            <person name="Ge G.B."/>
            <person name="Dong M.M."/>
            <person name="Zou H.F."/>
            <person name="He Y.Q."/>
            <person name="Cui P."/>
            <person name="Wang J.Y."/>
            <person name="Hao D.C."/>
            <person name="Yang S.L."/>
            <person name="Yang L."/>
        </authorList>
    </citation>
    <scope>NUCLEOTIDE SEQUENCE [LARGE SCALE GENOMIC DNA]</scope>
    <source>
        <strain evidence="2 3">F16</strain>
    </source>
</reference>
<evidence type="ECO:0000313" key="3">
    <source>
        <dbReference type="Proteomes" id="UP000037387"/>
    </source>
</evidence>
<dbReference type="EMBL" id="ATNL01000002">
    <property type="protein sequence ID" value="KON75601.1"/>
    <property type="molecule type" value="Genomic_DNA"/>
</dbReference>
<gene>
    <name evidence="2" type="ORF">M768_00055</name>
</gene>
<dbReference type="PATRIC" id="fig|1350482.3.peg.4202"/>
<evidence type="ECO:0000313" key="2">
    <source>
        <dbReference type="EMBL" id="KON75601.1"/>
    </source>
</evidence>
<evidence type="ECO:0000256" key="1">
    <source>
        <dbReference type="SAM" id="MobiDB-lite"/>
    </source>
</evidence>
<dbReference type="Proteomes" id="UP000037387">
    <property type="component" value="Unassembled WGS sequence"/>
</dbReference>